<evidence type="ECO:0000313" key="4">
    <source>
        <dbReference type="EMBL" id="CAB4198062.1"/>
    </source>
</evidence>
<organism evidence="2">
    <name type="scientific">uncultured Caudovirales phage</name>
    <dbReference type="NCBI Taxonomy" id="2100421"/>
    <lineage>
        <taxon>Viruses</taxon>
        <taxon>Duplodnaviria</taxon>
        <taxon>Heunggongvirae</taxon>
        <taxon>Uroviricota</taxon>
        <taxon>Caudoviricetes</taxon>
        <taxon>Peduoviridae</taxon>
        <taxon>Maltschvirus</taxon>
        <taxon>Maltschvirus maltsch</taxon>
    </lineage>
</organism>
<dbReference type="EMBL" id="LR796851">
    <property type="protein sequence ID" value="CAB4169810.1"/>
    <property type="molecule type" value="Genomic_DNA"/>
</dbReference>
<reference evidence="2" key="1">
    <citation type="submission" date="2020-05" db="EMBL/GenBank/DDBJ databases">
        <authorList>
            <person name="Chiriac C."/>
            <person name="Salcher M."/>
            <person name="Ghai R."/>
            <person name="Kavagutti S V."/>
        </authorList>
    </citation>
    <scope>NUCLEOTIDE SEQUENCE</scope>
</reference>
<accession>A0A6J5PD25</accession>
<dbReference type="InterPro" id="IPR025048">
    <property type="entry name" value="DUF3987"/>
</dbReference>
<evidence type="ECO:0000313" key="3">
    <source>
        <dbReference type="EMBL" id="CAB4182880.1"/>
    </source>
</evidence>
<proteinExistence type="predicted"/>
<dbReference type="EMBL" id="LR797037">
    <property type="protein sequence ID" value="CAB4182880.1"/>
    <property type="molecule type" value="Genomic_DNA"/>
</dbReference>
<dbReference type="EMBL" id="LR798373">
    <property type="protein sequence ID" value="CAB5227134.1"/>
    <property type="molecule type" value="Genomic_DNA"/>
</dbReference>
<dbReference type="EMBL" id="LR796520">
    <property type="protein sequence ID" value="CAB4149437.1"/>
    <property type="molecule type" value="Genomic_DNA"/>
</dbReference>
<evidence type="ECO:0000313" key="5">
    <source>
        <dbReference type="EMBL" id="CAB4211647.1"/>
    </source>
</evidence>
<evidence type="ECO:0000313" key="6">
    <source>
        <dbReference type="EMBL" id="CAB5227134.1"/>
    </source>
</evidence>
<sequence length="410" mass="46360">MSKRNFPDWIPAYLDYASVTEAPKRMHFWSAIGTVAGALRRRVWIDMKRFCWYPSFYIIYVGPPGIVAKSTTIDIATDLLRQVPGIKFGPNAITWQALVTAFAAASESFEYNAEWHPMSPLTLVASELGSLLNLQDKDMVNLLIELWDGKKTYEKITKMSGNDTIEAPWINLQAGTTPHWVADNMPQAMIGGGLSSRCIFVYGDTKERYIAYVDEQVGKGDAALRAGLIQDLEQIAMLTGPYTISSEAREWGKDWYERFWKDATSRMDDQMLEGYAARKQTHMHKVAMVLSASRSSSLVITRDDLQLANTMLEDLEKDMHRVFSRIGRTEESMQAERFIEYVRRKGTIPYDEAYKMIHVYFPDFRDFEGILSGAIQSGQLRIISTMNGMMLQAVAAASAAAPFTVDTEIK</sequence>
<dbReference type="EMBL" id="LR797269">
    <property type="protein sequence ID" value="CAB4198062.1"/>
    <property type="molecule type" value="Genomic_DNA"/>
</dbReference>
<protein>
    <recommendedName>
        <fullName evidence="7">DUF3987 domain-containing protein</fullName>
    </recommendedName>
</protein>
<evidence type="ECO:0000313" key="1">
    <source>
        <dbReference type="EMBL" id="CAB4149437.1"/>
    </source>
</evidence>
<evidence type="ECO:0008006" key="7">
    <source>
        <dbReference type="Google" id="ProtNLM"/>
    </source>
</evidence>
<dbReference type="EMBL" id="LR797378">
    <property type="protein sequence ID" value="CAB4211647.1"/>
    <property type="molecule type" value="Genomic_DNA"/>
</dbReference>
<name>A0A6J5PD25_9CAUD</name>
<dbReference type="Pfam" id="PF13148">
    <property type="entry name" value="DUF3987"/>
    <property type="match status" value="1"/>
</dbReference>
<evidence type="ECO:0000313" key="2">
    <source>
        <dbReference type="EMBL" id="CAB4169810.1"/>
    </source>
</evidence>
<gene>
    <name evidence="3" type="ORF">UFOVP1079_44</name>
    <name evidence="4" type="ORF">UFOVP1320_48</name>
    <name evidence="5" type="ORF">UFOVP1431_7</name>
    <name evidence="6" type="ORF">UFOVP1527_8</name>
    <name evidence="1" type="ORF">UFOVP548_6</name>
    <name evidence="2" type="ORF">UFOVP904_6</name>
</gene>